<organism evidence="2">
    <name type="scientific">Candidatus Nitrotoga fabula</name>
    <dbReference type="NCBI Taxonomy" id="2182327"/>
    <lineage>
        <taxon>Bacteria</taxon>
        <taxon>Pseudomonadati</taxon>
        <taxon>Pseudomonadota</taxon>
        <taxon>Betaproteobacteria</taxon>
        <taxon>Nitrosomonadales</taxon>
        <taxon>Gallionellaceae</taxon>
        <taxon>Candidatus Nitrotoga</taxon>
    </lineage>
</organism>
<evidence type="ECO:0000313" key="2">
    <source>
        <dbReference type="EMBL" id="SPS05833.1"/>
    </source>
</evidence>
<gene>
    <name evidence="2" type="ORF">NITFAB_1423</name>
</gene>
<dbReference type="AlphaFoldDB" id="A0A2X0QUG1"/>
<keyword evidence="1" id="KW-0472">Membrane</keyword>
<keyword evidence="1" id="KW-1133">Transmembrane helix</keyword>
<accession>A0A2X0QUG1</accession>
<feature type="transmembrane region" description="Helical" evidence="1">
    <location>
        <begin position="43"/>
        <end position="62"/>
    </location>
</feature>
<reference evidence="2" key="1">
    <citation type="submission" date="2018-05" db="EMBL/GenBank/DDBJ databases">
        <authorList>
            <person name="Lanie J.A."/>
            <person name="Ng W.-L."/>
            <person name="Kazmierczak K.M."/>
            <person name="Andrzejewski T.M."/>
            <person name="Davidsen T.M."/>
            <person name="Wayne K.J."/>
            <person name="Tettelin H."/>
            <person name="Glass J.I."/>
            <person name="Rusch D."/>
            <person name="Podicherti R."/>
            <person name="Tsui H.-C.T."/>
            <person name="Winkler M.E."/>
        </authorList>
    </citation>
    <scope>NUCLEOTIDE SEQUENCE</scope>
    <source>
        <strain evidence="2">KNB</strain>
    </source>
</reference>
<dbReference type="EMBL" id="LS423452">
    <property type="protein sequence ID" value="SPS05833.1"/>
    <property type="molecule type" value="Genomic_DNA"/>
</dbReference>
<name>A0A2X0QUG1_9PROT</name>
<protein>
    <submittedName>
        <fullName evidence="2">Uncharacterized protein</fullName>
    </submittedName>
</protein>
<evidence type="ECO:0000256" key="1">
    <source>
        <dbReference type="SAM" id="Phobius"/>
    </source>
</evidence>
<sequence>MNSQLVKGSFAVLVGMALIYLGDMALGVNIEIYRGIATFTFPWVIDVFLVPFISGVVVSLIYGRHGKWLACLPPLFVRTISFVQLTFFDDSYEYVDLFFRIPLAYWGLCLILVVESANFGGIIGEIMKGVYTLPGRKRKESPMNATPE</sequence>
<proteinExistence type="predicted"/>
<keyword evidence="1" id="KW-0812">Transmembrane</keyword>
<feature type="transmembrane region" description="Helical" evidence="1">
    <location>
        <begin position="103"/>
        <end position="127"/>
    </location>
</feature>